<feature type="domain" description="Bromo" evidence="3">
    <location>
        <begin position="232"/>
        <end position="302"/>
    </location>
</feature>
<feature type="domain" description="Bromo" evidence="3">
    <location>
        <begin position="61"/>
        <end position="158"/>
    </location>
</feature>
<reference evidence="4" key="1">
    <citation type="submission" date="2021-04" db="EMBL/GenBank/DDBJ databases">
        <authorList>
            <person name="Tunstrom K."/>
        </authorList>
    </citation>
    <scope>NUCLEOTIDE SEQUENCE</scope>
</reference>
<organism evidence="4 5">
    <name type="scientific">Parnassius apollo</name>
    <name type="common">Apollo butterfly</name>
    <name type="synonym">Papilio apollo</name>
    <dbReference type="NCBI Taxonomy" id="110799"/>
    <lineage>
        <taxon>Eukaryota</taxon>
        <taxon>Metazoa</taxon>
        <taxon>Ecdysozoa</taxon>
        <taxon>Arthropoda</taxon>
        <taxon>Hexapoda</taxon>
        <taxon>Insecta</taxon>
        <taxon>Pterygota</taxon>
        <taxon>Neoptera</taxon>
        <taxon>Endopterygota</taxon>
        <taxon>Lepidoptera</taxon>
        <taxon>Glossata</taxon>
        <taxon>Ditrysia</taxon>
        <taxon>Papilionoidea</taxon>
        <taxon>Papilionidae</taxon>
        <taxon>Parnassiinae</taxon>
        <taxon>Parnassini</taxon>
        <taxon>Parnassius</taxon>
        <taxon>Parnassius</taxon>
    </lineage>
</organism>
<accession>A0A8S3WEZ1</accession>
<dbReference type="SMART" id="SM00297">
    <property type="entry name" value="BROMO"/>
    <property type="match status" value="1"/>
</dbReference>
<dbReference type="OrthoDB" id="10265743at2759"/>
<feature type="compositionally biased region" description="Low complexity" evidence="2">
    <location>
        <begin position="589"/>
        <end position="599"/>
    </location>
</feature>
<comment type="caution">
    <text evidence="4">The sequence shown here is derived from an EMBL/GenBank/DDBJ whole genome shotgun (WGS) entry which is preliminary data.</text>
</comment>
<sequence length="660" mass="71970">MSLAVAEPFVAPVDLQLYPSYALVVAYPIDLSTVRARFENLVGGSLLHSLAATPRHVTQLMSLAVAEPFVAPVDLQLYPSYALVVAYPVDLSTVRARFENLSGWVTTILTRHYTMSRDPPDDARGCRAFYRRPAAAQFDARYLASNAERFNKAHSPIVRQARLVTDLLLYIISNWLNVDVVAKYHELAASYHSSDDEPLATTLHKKLSGGGDGGGGGARWVARCSALLAELSASADAEPFRQPVSPLQAPDYARVVVTPMDLGTVRARLSSGAYSRPEQFARDVRLVFSNSRLYNTNKRSRIYSMTVRLSSLFEALWARVESARSGARSADRPAARSAARSSRAPRSRSARRTRRAARRTRRAARAAKNGKGVGKKSKTSSTEPTPSTSHVVGSQDESVEENGVASDGGSDRSHIQVLEEELADDEVELTYEHQHKTRRKRRRARSSDSSAPASRRRTRRPHKRVRERFSSASCTTSDSSSGSGSGSGGGGGGGSGRYESDRSYRPHRPGYSTDDDAPLLLYSRQRQEGDEAAGPSSRGRNRGGRLRARARGRRYNEDSEEDSPAAISKRLPHHHQRTLQLHQRRQRHATQSASTTAAHTSDHNYFNGHATHNGHASTVSAMSTVSGGSGGSAASGGPVSISSRGRVRKLTAKARGLLRH</sequence>
<protein>
    <submittedName>
        <fullName evidence="4">(apollo) hypothetical protein</fullName>
    </submittedName>
</protein>
<evidence type="ECO:0000256" key="1">
    <source>
        <dbReference type="PROSITE-ProRule" id="PRU00035"/>
    </source>
</evidence>
<evidence type="ECO:0000256" key="2">
    <source>
        <dbReference type="SAM" id="MobiDB-lite"/>
    </source>
</evidence>
<feature type="compositionally biased region" description="Basic residues" evidence="2">
    <location>
        <begin position="539"/>
        <end position="553"/>
    </location>
</feature>
<feature type="compositionally biased region" description="Low complexity" evidence="2">
    <location>
        <begin position="379"/>
        <end position="389"/>
    </location>
</feature>
<feature type="domain" description="Bromo" evidence="3">
    <location>
        <begin position="1"/>
        <end position="40"/>
    </location>
</feature>
<name>A0A8S3WEZ1_PARAO</name>
<dbReference type="PANTHER" id="PTHR46136">
    <property type="entry name" value="TRANSCRIPTION FACTOR GTE8"/>
    <property type="match status" value="1"/>
</dbReference>
<proteinExistence type="predicted"/>
<dbReference type="Pfam" id="PF00439">
    <property type="entry name" value="Bromodomain"/>
    <property type="match status" value="3"/>
</dbReference>
<feature type="compositionally biased region" description="Basic residues" evidence="2">
    <location>
        <begin position="454"/>
        <end position="466"/>
    </location>
</feature>
<feature type="compositionally biased region" description="Low complexity" evidence="2">
    <location>
        <begin position="616"/>
        <end position="626"/>
    </location>
</feature>
<dbReference type="PROSITE" id="PS50014">
    <property type="entry name" value="BROMODOMAIN_2"/>
    <property type="match status" value="3"/>
</dbReference>
<dbReference type="PANTHER" id="PTHR46136:SF1">
    <property type="entry name" value="TRANSCRIPTION FACTOR GTE11-RELATED"/>
    <property type="match status" value="1"/>
</dbReference>
<dbReference type="InterPro" id="IPR001487">
    <property type="entry name" value="Bromodomain"/>
</dbReference>
<feature type="region of interest" description="Disordered" evidence="2">
    <location>
        <begin position="324"/>
        <end position="412"/>
    </location>
</feature>
<evidence type="ECO:0000313" key="5">
    <source>
        <dbReference type="Proteomes" id="UP000691718"/>
    </source>
</evidence>
<evidence type="ECO:0000313" key="4">
    <source>
        <dbReference type="EMBL" id="CAG4957295.1"/>
    </source>
</evidence>
<feature type="compositionally biased region" description="Basic residues" evidence="2">
    <location>
        <begin position="435"/>
        <end position="444"/>
    </location>
</feature>
<feature type="region of interest" description="Disordered" evidence="2">
    <location>
        <begin position="426"/>
        <end position="648"/>
    </location>
</feature>
<dbReference type="AlphaFoldDB" id="A0A8S3WEZ1"/>
<feature type="compositionally biased region" description="Basic residues" evidence="2">
    <location>
        <begin position="570"/>
        <end position="588"/>
    </location>
</feature>
<keyword evidence="1" id="KW-0103">Bromodomain</keyword>
<dbReference type="EMBL" id="CAJQZP010000341">
    <property type="protein sequence ID" value="CAG4957295.1"/>
    <property type="molecule type" value="Genomic_DNA"/>
</dbReference>
<dbReference type="InterPro" id="IPR052442">
    <property type="entry name" value="Env_Response_Regulator"/>
</dbReference>
<feature type="compositionally biased region" description="Gly residues" evidence="2">
    <location>
        <begin position="483"/>
        <end position="496"/>
    </location>
</feature>
<keyword evidence="5" id="KW-1185">Reference proteome</keyword>
<feature type="compositionally biased region" description="Basic residues" evidence="2">
    <location>
        <begin position="343"/>
        <end position="365"/>
    </location>
</feature>
<gene>
    <name evidence="4" type="ORF">PAPOLLO_LOCUS5685</name>
</gene>
<dbReference type="Proteomes" id="UP000691718">
    <property type="component" value="Unassembled WGS sequence"/>
</dbReference>
<evidence type="ECO:0000259" key="3">
    <source>
        <dbReference type="PROSITE" id="PS50014"/>
    </source>
</evidence>